<organism evidence="10 11">
    <name type="scientific">Thermoanaerobacterium butyriciformans</name>
    <dbReference type="NCBI Taxonomy" id="1702242"/>
    <lineage>
        <taxon>Bacteria</taxon>
        <taxon>Bacillati</taxon>
        <taxon>Bacillota</taxon>
        <taxon>Clostridia</taxon>
        <taxon>Thermoanaerobacterales</taxon>
        <taxon>Thermoanaerobacteraceae</taxon>
        <taxon>Thermoanaerobacterium</taxon>
    </lineage>
</organism>
<evidence type="ECO:0000256" key="5">
    <source>
        <dbReference type="ARBA" id="ARBA00022741"/>
    </source>
</evidence>
<comment type="catalytic activity">
    <reaction evidence="7 8">
        <text>cytidine(34) in tRNA(Ile2) + L-lysine + ATP = lysidine(34) in tRNA(Ile2) + AMP + diphosphate + H(+)</text>
        <dbReference type="Rhea" id="RHEA:43744"/>
        <dbReference type="Rhea" id="RHEA-COMP:10625"/>
        <dbReference type="Rhea" id="RHEA-COMP:10670"/>
        <dbReference type="ChEBI" id="CHEBI:15378"/>
        <dbReference type="ChEBI" id="CHEBI:30616"/>
        <dbReference type="ChEBI" id="CHEBI:32551"/>
        <dbReference type="ChEBI" id="CHEBI:33019"/>
        <dbReference type="ChEBI" id="CHEBI:82748"/>
        <dbReference type="ChEBI" id="CHEBI:83665"/>
        <dbReference type="ChEBI" id="CHEBI:456215"/>
        <dbReference type="EC" id="6.3.4.19"/>
    </reaction>
</comment>
<comment type="domain">
    <text evidence="8">The N-terminal region contains the highly conserved SGGXDS motif, predicted to be a P-loop motif involved in ATP binding.</text>
</comment>
<name>A0ABS4NEE6_9THEO</name>
<evidence type="ECO:0000256" key="3">
    <source>
        <dbReference type="ARBA" id="ARBA00022598"/>
    </source>
</evidence>
<dbReference type="InterPro" id="IPR020825">
    <property type="entry name" value="Phe-tRNA_synthase-like_B3/B4"/>
</dbReference>
<dbReference type="Gene3D" id="3.40.50.620">
    <property type="entry name" value="HUPs"/>
    <property type="match status" value="1"/>
</dbReference>
<dbReference type="HAMAP" id="MF_01161">
    <property type="entry name" value="tRNA_Ile_lys_synt"/>
    <property type="match status" value="1"/>
</dbReference>
<keyword evidence="6 8" id="KW-0067">ATP-binding</keyword>
<dbReference type="SUPFAM" id="SSF52402">
    <property type="entry name" value="Adenine nucleotide alpha hydrolases-like"/>
    <property type="match status" value="1"/>
</dbReference>
<dbReference type="GO" id="GO:0032267">
    <property type="term" value="F:tRNA(Ile)-lysidine synthase activity"/>
    <property type="evidence" value="ECO:0007669"/>
    <property type="project" value="UniProtKB-EC"/>
</dbReference>
<dbReference type="PANTHER" id="PTHR43033:SF1">
    <property type="entry name" value="TRNA(ILE)-LYSIDINE SYNTHASE-RELATED"/>
    <property type="match status" value="1"/>
</dbReference>
<dbReference type="InterPro" id="IPR012796">
    <property type="entry name" value="Lysidine-tRNA-synth_C"/>
</dbReference>
<dbReference type="EC" id="6.3.4.19" evidence="8"/>
<evidence type="ECO:0000256" key="6">
    <source>
        <dbReference type="ARBA" id="ARBA00022840"/>
    </source>
</evidence>
<dbReference type="CDD" id="cd01992">
    <property type="entry name" value="TilS_N"/>
    <property type="match status" value="1"/>
</dbReference>
<dbReference type="Pfam" id="PF01171">
    <property type="entry name" value="ATP_bind_3"/>
    <property type="match status" value="1"/>
</dbReference>
<reference evidence="10" key="1">
    <citation type="submission" date="2021-03" db="EMBL/GenBank/DDBJ databases">
        <title>Genomic Encyclopedia of Type Strains, Phase IV (KMG-IV): sequencing the most valuable type-strain genomes for metagenomic binning, comparative biology and taxonomic classification.</title>
        <authorList>
            <person name="Goeker M."/>
        </authorList>
    </citation>
    <scope>NUCLEOTIDE SEQUENCE</scope>
    <source>
        <strain evidence="10">DSM 101588</strain>
    </source>
</reference>
<comment type="similarity">
    <text evidence="8">Belongs to the tRNA(Ile)-lysidine synthase family.</text>
</comment>
<gene>
    <name evidence="8" type="primary">tilS</name>
    <name evidence="10" type="ORF">J2Z80_001574</name>
</gene>
<dbReference type="Pfam" id="PF11734">
    <property type="entry name" value="TilS_C"/>
    <property type="match status" value="1"/>
</dbReference>
<keyword evidence="11" id="KW-1185">Reference proteome</keyword>
<keyword evidence="2 8" id="KW-0963">Cytoplasm</keyword>
<comment type="subcellular location">
    <subcellularLocation>
        <location evidence="1 8">Cytoplasm</location>
    </subcellularLocation>
</comment>
<feature type="domain" description="Lysidine-tRNA(Ile) synthetase C-terminal" evidence="9">
    <location>
        <begin position="382"/>
        <end position="454"/>
    </location>
</feature>
<dbReference type="SMART" id="SM00977">
    <property type="entry name" value="TilS_C"/>
    <property type="match status" value="1"/>
</dbReference>
<evidence type="ECO:0000256" key="8">
    <source>
        <dbReference type="HAMAP-Rule" id="MF_01161"/>
    </source>
</evidence>
<dbReference type="InterPro" id="IPR014729">
    <property type="entry name" value="Rossmann-like_a/b/a_fold"/>
</dbReference>
<evidence type="ECO:0000256" key="4">
    <source>
        <dbReference type="ARBA" id="ARBA00022694"/>
    </source>
</evidence>
<keyword evidence="3 8" id="KW-0436">Ligase</keyword>
<evidence type="ECO:0000259" key="9">
    <source>
        <dbReference type="SMART" id="SM00977"/>
    </source>
</evidence>
<proteinExistence type="inferred from homology"/>
<sequence length="460" mass="53177">MIDSFKKTINEYKMIEEGDKIVIGVSGGPDSICLLNLLLELKEMYELKLFVVHVNHMLRGADADSDALFVEKFCEGINIPFFLFKEDVRRYAEEKGLSEEAAGREIRYSAFNEVLKKVGGNKIAIAHNKNDVAETVLLNILRGAGTTGLVGIKPVNGCIIRPLIRTTRDEILDYLTSKDFGYVIDATNKEDVYRRNRIRLKLIPFIEENFDVDIVENLYRTSQIVLDDEDYLSRESEKIFNEIADLDDGNVKLDIDGIKKLHSSIRRRIIRLAYKKLKGNFNQLTFKHVEDVLNIMDKQTSSKIDLPFEIEVIKSYNNLIFRKRAFYEKRNLKEVKLNIPGITDGGCLGIYKAEIIDRKSIEKLNLGKYHKLFDMDLLDGDITVRYRRIGDYISPLNMKGTKTLKEYFIDEKIPREERDKIPLLAIGSSVLWIVGYRMSEKYKVRDDTKKILSIEYIKQD</sequence>
<dbReference type="Proteomes" id="UP001166402">
    <property type="component" value="Unassembled WGS sequence"/>
</dbReference>
<evidence type="ECO:0000256" key="1">
    <source>
        <dbReference type="ARBA" id="ARBA00004496"/>
    </source>
</evidence>
<dbReference type="EMBL" id="JAGGLT010000015">
    <property type="protein sequence ID" value="MBP2072051.1"/>
    <property type="molecule type" value="Genomic_DNA"/>
</dbReference>
<keyword evidence="4 8" id="KW-0819">tRNA processing</keyword>
<dbReference type="Gene3D" id="1.20.59.20">
    <property type="match status" value="1"/>
</dbReference>
<comment type="caution">
    <text evidence="10">The sequence shown here is derived from an EMBL/GenBank/DDBJ whole genome shotgun (WGS) entry which is preliminary data.</text>
</comment>
<keyword evidence="5 8" id="KW-0547">Nucleotide-binding</keyword>
<protein>
    <recommendedName>
        <fullName evidence="8">tRNA(Ile)-lysidine synthase</fullName>
        <ecNumber evidence="8">6.3.4.19</ecNumber>
    </recommendedName>
    <alternativeName>
        <fullName evidence="8">tRNA(Ile)-2-lysyl-cytidine synthase</fullName>
    </alternativeName>
    <alternativeName>
        <fullName evidence="8">tRNA(Ile)-lysidine synthetase</fullName>
    </alternativeName>
</protein>
<evidence type="ECO:0000256" key="7">
    <source>
        <dbReference type="ARBA" id="ARBA00048539"/>
    </source>
</evidence>
<evidence type="ECO:0000313" key="11">
    <source>
        <dbReference type="Proteomes" id="UP001166402"/>
    </source>
</evidence>
<dbReference type="PANTHER" id="PTHR43033">
    <property type="entry name" value="TRNA(ILE)-LYSIDINE SYNTHASE-RELATED"/>
    <property type="match status" value="1"/>
</dbReference>
<feature type="binding site" evidence="8">
    <location>
        <begin position="26"/>
        <end position="31"/>
    </location>
    <ligand>
        <name>ATP</name>
        <dbReference type="ChEBI" id="CHEBI:30616"/>
    </ligand>
</feature>
<evidence type="ECO:0000256" key="2">
    <source>
        <dbReference type="ARBA" id="ARBA00022490"/>
    </source>
</evidence>
<accession>A0ABS4NEE6</accession>
<dbReference type="NCBIfam" id="TIGR02433">
    <property type="entry name" value="lysidine_TilS_C"/>
    <property type="match status" value="1"/>
</dbReference>
<dbReference type="InterPro" id="IPR012795">
    <property type="entry name" value="tRNA_Ile_lys_synt_N"/>
</dbReference>
<dbReference type="InterPro" id="IPR011063">
    <property type="entry name" value="TilS/TtcA_N"/>
</dbReference>
<comment type="function">
    <text evidence="8">Ligates lysine onto the cytidine present at position 34 of the AUA codon-specific tRNA(Ile) that contains the anticodon CAU, in an ATP-dependent manner. Cytidine is converted to lysidine, thus changing the amino acid specificity of the tRNA from methionine to isoleucine.</text>
</comment>
<dbReference type="NCBIfam" id="TIGR02432">
    <property type="entry name" value="lysidine_TilS_N"/>
    <property type="match status" value="1"/>
</dbReference>
<evidence type="ECO:0000313" key="10">
    <source>
        <dbReference type="EMBL" id="MBP2072051.1"/>
    </source>
</evidence>
<dbReference type="SUPFAM" id="SSF56037">
    <property type="entry name" value="PheT/TilS domain"/>
    <property type="match status" value="1"/>
</dbReference>
<dbReference type="SUPFAM" id="SSF82829">
    <property type="entry name" value="MesJ substrate recognition domain-like"/>
    <property type="match status" value="1"/>
</dbReference>
<dbReference type="InterPro" id="IPR012094">
    <property type="entry name" value="tRNA_Ile_lys_synt"/>
</dbReference>
<dbReference type="RefSeq" id="WP_209453859.1">
    <property type="nucleotide sequence ID" value="NZ_JAGGLT010000015.1"/>
</dbReference>
<dbReference type="Gene3D" id="3.50.40.10">
    <property type="entry name" value="Phenylalanyl-trna Synthetase, Chain B, domain 3"/>
    <property type="match status" value="1"/>
</dbReference>